<proteinExistence type="predicted"/>
<organism evidence="2 3">
    <name type="scientific">Amorphotheca resinae ATCC 22711</name>
    <dbReference type="NCBI Taxonomy" id="857342"/>
    <lineage>
        <taxon>Eukaryota</taxon>
        <taxon>Fungi</taxon>
        <taxon>Dikarya</taxon>
        <taxon>Ascomycota</taxon>
        <taxon>Pezizomycotina</taxon>
        <taxon>Leotiomycetes</taxon>
        <taxon>Helotiales</taxon>
        <taxon>Amorphothecaceae</taxon>
        <taxon>Amorphotheca</taxon>
    </lineage>
</organism>
<evidence type="ECO:0000313" key="2">
    <source>
        <dbReference type="EMBL" id="PSS27885.1"/>
    </source>
</evidence>
<evidence type="ECO:0000256" key="1">
    <source>
        <dbReference type="SAM" id="MobiDB-lite"/>
    </source>
</evidence>
<accession>A0A2T3BES8</accession>
<dbReference type="Proteomes" id="UP000241818">
    <property type="component" value="Unassembled WGS sequence"/>
</dbReference>
<gene>
    <name evidence="2" type="ORF">M430DRAFT_55321</name>
</gene>
<keyword evidence="3" id="KW-1185">Reference proteome</keyword>
<feature type="compositionally biased region" description="Low complexity" evidence="1">
    <location>
        <begin position="314"/>
        <end position="323"/>
    </location>
</feature>
<dbReference type="InParanoid" id="A0A2T3BES8"/>
<name>A0A2T3BES8_AMORE</name>
<dbReference type="AlphaFoldDB" id="A0A2T3BES8"/>
<feature type="region of interest" description="Disordered" evidence="1">
    <location>
        <begin position="252"/>
        <end position="281"/>
    </location>
</feature>
<reference evidence="2 3" key="1">
    <citation type="journal article" date="2018" name="New Phytol.">
        <title>Comparative genomics and transcriptomics depict ericoid mycorrhizal fungi as versatile saprotrophs and plant mutualists.</title>
        <authorList>
            <person name="Martino E."/>
            <person name="Morin E."/>
            <person name="Grelet G.A."/>
            <person name="Kuo A."/>
            <person name="Kohler A."/>
            <person name="Daghino S."/>
            <person name="Barry K.W."/>
            <person name="Cichocki N."/>
            <person name="Clum A."/>
            <person name="Dockter R.B."/>
            <person name="Hainaut M."/>
            <person name="Kuo R.C."/>
            <person name="LaButti K."/>
            <person name="Lindahl B.D."/>
            <person name="Lindquist E.A."/>
            <person name="Lipzen A."/>
            <person name="Khouja H.R."/>
            <person name="Magnuson J."/>
            <person name="Murat C."/>
            <person name="Ohm R.A."/>
            <person name="Singer S.W."/>
            <person name="Spatafora J.W."/>
            <person name="Wang M."/>
            <person name="Veneault-Fourrey C."/>
            <person name="Henrissat B."/>
            <person name="Grigoriev I.V."/>
            <person name="Martin F.M."/>
            <person name="Perotto S."/>
        </authorList>
    </citation>
    <scope>NUCLEOTIDE SEQUENCE [LARGE SCALE GENOMIC DNA]</scope>
    <source>
        <strain evidence="2 3">ATCC 22711</strain>
    </source>
</reference>
<dbReference type="EMBL" id="KZ679006">
    <property type="protein sequence ID" value="PSS27885.1"/>
    <property type="molecule type" value="Genomic_DNA"/>
</dbReference>
<protein>
    <submittedName>
        <fullName evidence="2">Uncharacterized protein</fullName>
    </submittedName>
</protein>
<dbReference type="RefSeq" id="XP_024725410.1">
    <property type="nucleotide sequence ID" value="XM_024868532.1"/>
</dbReference>
<dbReference type="GeneID" id="36576613"/>
<sequence length="323" mass="35570">MEEPLSSGRIWPVWVRLGHDDGTEEEERMHSSASPLAAGNILAGPALLSVHSRTFLVGYCAKDRGTTSTTREMSANDPAFGWVEEGLHKDRTHVNFGHVRRIDCIDRGSHPLLKPLWGNDHHASSYSRLIILLSHHIPRVHLQRIQQAVQYTLDSTVSSGNAWGRAYADKNNCPVSRQWQWHGNGMFEPMYSVYSVPFLRRAPYLCPALPLYGYGTGASYSRSVASRPSSAPSISVRRCCIQCVDNLQRSSAEGPPFQTVRRRRGSRTRISDPSPRLDPDPLRRSICVPSVCAATTPTNEISDDFGPGSGSGGVAVVPPTTLD</sequence>
<feature type="region of interest" description="Disordered" evidence="1">
    <location>
        <begin position="299"/>
        <end position="323"/>
    </location>
</feature>
<evidence type="ECO:0000313" key="3">
    <source>
        <dbReference type="Proteomes" id="UP000241818"/>
    </source>
</evidence>